<reference evidence="2" key="1">
    <citation type="submission" date="2023-06" db="EMBL/GenBank/DDBJ databases">
        <authorList>
            <person name="Delattre M."/>
        </authorList>
    </citation>
    <scope>NUCLEOTIDE SEQUENCE</scope>
    <source>
        <strain evidence="2">AF72</strain>
    </source>
</reference>
<feature type="signal peptide" evidence="1">
    <location>
        <begin position="1"/>
        <end position="16"/>
    </location>
</feature>
<feature type="chain" id="PRO_5041437939" evidence="1">
    <location>
        <begin position="17"/>
        <end position="201"/>
    </location>
</feature>
<evidence type="ECO:0000256" key="1">
    <source>
        <dbReference type="SAM" id="SignalP"/>
    </source>
</evidence>
<evidence type="ECO:0000313" key="3">
    <source>
        <dbReference type="Proteomes" id="UP001177023"/>
    </source>
</evidence>
<feature type="non-terminal residue" evidence="2">
    <location>
        <position position="1"/>
    </location>
</feature>
<proteinExistence type="predicted"/>
<keyword evidence="1" id="KW-0732">Signal</keyword>
<name>A0AA36DIX3_9BILA</name>
<accession>A0AA36DIX3</accession>
<gene>
    <name evidence="2" type="ORF">MSPICULIGERA_LOCUS25207</name>
</gene>
<organism evidence="2 3">
    <name type="scientific">Mesorhabditis spiculigera</name>
    <dbReference type="NCBI Taxonomy" id="96644"/>
    <lineage>
        <taxon>Eukaryota</taxon>
        <taxon>Metazoa</taxon>
        <taxon>Ecdysozoa</taxon>
        <taxon>Nematoda</taxon>
        <taxon>Chromadorea</taxon>
        <taxon>Rhabditida</taxon>
        <taxon>Rhabditina</taxon>
        <taxon>Rhabditomorpha</taxon>
        <taxon>Rhabditoidea</taxon>
        <taxon>Rhabditidae</taxon>
        <taxon>Mesorhabditinae</taxon>
        <taxon>Mesorhabditis</taxon>
    </lineage>
</organism>
<dbReference type="EMBL" id="CATQJA010002709">
    <property type="protein sequence ID" value="CAJ0587230.1"/>
    <property type="molecule type" value="Genomic_DNA"/>
</dbReference>
<evidence type="ECO:0000313" key="2">
    <source>
        <dbReference type="EMBL" id="CAJ0587230.1"/>
    </source>
</evidence>
<sequence>MQALWWLFLFTGFSLARRDARIVCGRHEICSSKTRGDFMRLREKVKWLEELNELEAYQRTTYADISNPVTLNLLKTRLELCSNSAIPIGYMFQPDELLRNFSVVCAHEGGESYQTCTLGPLAKGRNYDFVPEGQWRALVQDARRRIGCVLNPISGKSIGEFHLCRDHCARAGISHFMALCLMVILLTTCVTGCARCAENAA</sequence>
<dbReference type="AlphaFoldDB" id="A0AA36DIX3"/>
<comment type="caution">
    <text evidence="2">The sequence shown here is derived from an EMBL/GenBank/DDBJ whole genome shotgun (WGS) entry which is preliminary data.</text>
</comment>
<dbReference type="Proteomes" id="UP001177023">
    <property type="component" value="Unassembled WGS sequence"/>
</dbReference>
<protein>
    <submittedName>
        <fullName evidence="2">Uncharacterized protein</fullName>
    </submittedName>
</protein>
<keyword evidence="3" id="KW-1185">Reference proteome</keyword>